<dbReference type="PANTHER" id="PTHR45947">
    <property type="entry name" value="SULFOQUINOVOSYL TRANSFERASE SQD2"/>
    <property type="match status" value="1"/>
</dbReference>
<organism evidence="2 3">
    <name type="scientific">Fusicatenibacter faecihominis</name>
    <dbReference type="NCBI Taxonomy" id="2881276"/>
    <lineage>
        <taxon>Bacteria</taxon>
        <taxon>Bacillati</taxon>
        <taxon>Bacillota</taxon>
        <taxon>Clostridia</taxon>
        <taxon>Lachnospirales</taxon>
        <taxon>Lachnospiraceae</taxon>
        <taxon>Fusicatenibacter</taxon>
    </lineage>
</organism>
<sequence>MSNISIDKKVILVSPLPPPVGGIASWTESYIKYAEKNDIKCHLINSAVVGERVQTGKISYKDEIKRTKKLHDELKRWSKQEKDTVIHYNASCFTKGLIRDLFVLAGIKAPIVYQCHCNLDTNINNRLAKLMFSLVCKMVAVVCVLNTASVKTAKLYHNNVFYVPNFIDKPTLENKYISEHIENVCFVGRVEKRKGIQELLNAAKVLPEIHFNIIGPIEDKNFKNIYIPNVKFWGSVDNKEIFGVLKEMDVYILPSYSEGFPLGVLEAMSCGVPVIASDVGAIKDMLGEKGGLIIKPKSSDDIISSLNKMKSKEIRKQMSDFNINRVKEFYTIDAVMKQFLNIYSSYV</sequence>
<protein>
    <submittedName>
        <fullName evidence="2">Glycosyltransferase family 4 protein</fullName>
    </submittedName>
</protein>
<evidence type="ECO:0000313" key="3">
    <source>
        <dbReference type="Proteomes" id="UP001197875"/>
    </source>
</evidence>
<dbReference type="Proteomes" id="UP001197875">
    <property type="component" value="Unassembled WGS sequence"/>
</dbReference>
<dbReference type="Pfam" id="PF00534">
    <property type="entry name" value="Glycos_transf_1"/>
    <property type="match status" value="1"/>
</dbReference>
<dbReference type="PANTHER" id="PTHR45947:SF3">
    <property type="entry name" value="SULFOQUINOVOSYL TRANSFERASE SQD2"/>
    <property type="match status" value="1"/>
</dbReference>
<dbReference type="EMBL" id="JAJEPR010000034">
    <property type="protein sequence ID" value="MCC2190989.1"/>
    <property type="molecule type" value="Genomic_DNA"/>
</dbReference>
<evidence type="ECO:0000259" key="1">
    <source>
        <dbReference type="Pfam" id="PF00534"/>
    </source>
</evidence>
<evidence type="ECO:0000313" key="2">
    <source>
        <dbReference type="EMBL" id="MCC2190989.1"/>
    </source>
</evidence>
<gene>
    <name evidence="2" type="ORF">LKD71_14495</name>
</gene>
<dbReference type="CDD" id="cd03801">
    <property type="entry name" value="GT4_PimA-like"/>
    <property type="match status" value="1"/>
</dbReference>
<dbReference type="SUPFAM" id="SSF53756">
    <property type="entry name" value="UDP-Glycosyltransferase/glycogen phosphorylase"/>
    <property type="match status" value="1"/>
</dbReference>
<proteinExistence type="predicted"/>
<dbReference type="InterPro" id="IPR050194">
    <property type="entry name" value="Glycosyltransferase_grp1"/>
</dbReference>
<feature type="domain" description="Glycosyl transferase family 1" evidence="1">
    <location>
        <begin position="183"/>
        <end position="319"/>
    </location>
</feature>
<keyword evidence="3" id="KW-1185">Reference proteome</keyword>
<accession>A0AAE3DV29</accession>
<comment type="caution">
    <text evidence="2">The sequence shown here is derived from an EMBL/GenBank/DDBJ whole genome shotgun (WGS) entry which is preliminary data.</text>
</comment>
<dbReference type="GO" id="GO:0016757">
    <property type="term" value="F:glycosyltransferase activity"/>
    <property type="evidence" value="ECO:0007669"/>
    <property type="project" value="InterPro"/>
</dbReference>
<reference evidence="2 3" key="1">
    <citation type="submission" date="2021-10" db="EMBL/GenBank/DDBJ databases">
        <title>Anaerobic single-cell dispensing facilitates the cultivation of human gut bacteria.</title>
        <authorList>
            <person name="Afrizal A."/>
        </authorList>
    </citation>
    <scope>NUCLEOTIDE SEQUENCE [LARGE SCALE GENOMIC DNA]</scope>
    <source>
        <strain evidence="2 3">CLA-AA-H277</strain>
    </source>
</reference>
<name>A0AAE3DV29_9FIRM</name>
<dbReference type="InterPro" id="IPR001296">
    <property type="entry name" value="Glyco_trans_1"/>
</dbReference>
<dbReference type="Gene3D" id="3.40.50.2000">
    <property type="entry name" value="Glycogen Phosphorylase B"/>
    <property type="match status" value="2"/>
</dbReference>
<dbReference type="RefSeq" id="WP_227615992.1">
    <property type="nucleotide sequence ID" value="NZ_JAJEPR010000034.1"/>
</dbReference>
<dbReference type="AlphaFoldDB" id="A0AAE3DV29"/>